<comment type="caution">
    <text evidence="2">The sequence shown here is derived from an EMBL/GenBank/DDBJ whole genome shotgun (WGS) entry which is preliminary data.</text>
</comment>
<name>A0A7W5UH65_9BACT</name>
<sequence length="577" mass="65385">MNKNLFLMLLLVIGFVSCSEENSNGVQGVPFQERENGKWSMISTDNGEVIFSNEFKTPITMAVEGRFMTKNGKDLWEIYTAEKKPKKIGKEYVWATCFHDGRALVTEPNKPVSIIDKEGQTVKVLDKIDNQIVTGVEDFSEGYAVYKTAGDYCGVINADGKSVIPAKYCNIYNCSDGKFVAIDKKYEKNFRGEDDSDYFFTVLNTSGKKLCDIQRSKYEWIGGFFQSGLLDISVRRNGKECWGLINEKGEEVVRPTEKIQGIEDIQGDKFVYKHDEKYGLMNLKGETLLRPKYDLLRLDGDNLMASIDAGKEEEEYSYSFIDEKGEKLFNKEFPEAFTFRYFGGKYTVVMIADNKFALIDQKGKAVEKQPKMWDVNFNTGDSYIQSDSMDIDAFMVALGIIPNGVDGLTFNTPVQKIVAHYAKNSDKGDAEHPGTDPYWYDVMEELNYTKVFNSIPVTISISFPSEISQRIYTAEEIDEENETCAGSSTSYVFNDIKPSSFSFDINLSNVKQNKVIYLYQKICAKFKQMGRIVKENSNATIFTMNNGCTAIIVKDEEGISATWGKNIDLSRFDTVKY</sequence>
<evidence type="ECO:0000313" key="2">
    <source>
        <dbReference type="EMBL" id="MBB3702466.1"/>
    </source>
</evidence>
<accession>A0A7W5UH65</accession>
<dbReference type="RefSeq" id="WP_183695509.1">
    <property type="nucleotide sequence ID" value="NZ_JACICA010000003.1"/>
</dbReference>
<proteinExistence type="predicted"/>
<dbReference type="AlphaFoldDB" id="A0A7W5UH65"/>
<organism evidence="2 3">
    <name type="scientific">Alloprevotella rava</name>
    <dbReference type="NCBI Taxonomy" id="671218"/>
    <lineage>
        <taxon>Bacteria</taxon>
        <taxon>Pseudomonadati</taxon>
        <taxon>Bacteroidota</taxon>
        <taxon>Bacteroidia</taxon>
        <taxon>Bacteroidales</taxon>
        <taxon>Prevotellaceae</taxon>
        <taxon>Alloprevotella</taxon>
    </lineage>
</organism>
<dbReference type="PROSITE" id="PS51257">
    <property type="entry name" value="PROKAR_LIPOPROTEIN"/>
    <property type="match status" value="1"/>
</dbReference>
<dbReference type="PANTHER" id="PTHR37841">
    <property type="entry name" value="GLR2918 PROTEIN"/>
    <property type="match status" value="1"/>
</dbReference>
<feature type="signal peptide" evidence="1">
    <location>
        <begin position="1"/>
        <end position="18"/>
    </location>
</feature>
<gene>
    <name evidence="2" type="ORF">FHS60_000924</name>
</gene>
<dbReference type="Proteomes" id="UP000541425">
    <property type="component" value="Unassembled WGS sequence"/>
</dbReference>
<dbReference type="PANTHER" id="PTHR37841:SF1">
    <property type="entry name" value="DUF3298 DOMAIN-CONTAINING PROTEIN"/>
    <property type="match status" value="1"/>
</dbReference>
<dbReference type="EMBL" id="JACICA010000003">
    <property type="protein sequence ID" value="MBB3702466.1"/>
    <property type="molecule type" value="Genomic_DNA"/>
</dbReference>
<evidence type="ECO:0008006" key="4">
    <source>
        <dbReference type="Google" id="ProtNLM"/>
    </source>
</evidence>
<keyword evidence="1" id="KW-0732">Signal</keyword>
<evidence type="ECO:0000256" key="1">
    <source>
        <dbReference type="SAM" id="SignalP"/>
    </source>
</evidence>
<reference evidence="2 3" key="1">
    <citation type="submission" date="2020-08" db="EMBL/GenBank/DDBJ databases">
        <title>Genomic Encyclopedia of Type Strains, Phase IV (KMG-IV): sequencing the most valuable type-strain genomes for metagenomic binning, comparative biology and taxonomic classification.</title>
        <authorList>
            <person name="Goeker M."/>
        </authorList>
    </citation>
    <scope>NUCLEOTIDE SEQUENCE [LARGE SCALE GENOMIC DNA]</scope>
    <source>
        <strain evidence="2 3">DSM 22548</strain>
    </source>
</reference>
<evidence type="ECO:0000313" key="3">
    <source>
        <dbReference type="Proteomes" id="UP000541425"/>
    </source>
</evidence>
<dbReference type="Pfam" id="PF14903">
    <property type="entry name" value="WG_beta_rep"/>
    <property type="match status" value="2"/>
</dbReference>
<dbReference type="InterPro" id="IPR032774">
    <property type="entry name" value="WG_beta_rep"/>
</dbReference>
<feature type="chain" id="PRO_5030551300" description="WG repeat-containing protein" evidence="1">
    <location>
        <begin position="19"/>
        <end position="577"/>
    </location>
</feature>
<protein>
    <recommendedName>
        <fullName evidence="4">WG repeat-containing protein</fullName>
    </recommendedName>
</protein>